<name>A0A348WNL1_9GAMM</name>
<dbReference type="Gene3D" id="1.10.3210.10">
    <property type="entry name" value="Hypothetical protein af1432"/>
    <property type="match status" value="1"/>
</dbReference>
<evidence type="ECO:0000259" key="1">
    <source>
        <dbReference type="PROSITE" id="PS51833"/>
    </source>
</evidence>
<dbReference type="InterPro" id="IPR013976">
    <property type="entry name" value="HDOD"/>
</dbReference>
<dbReference type="SUPFAM" id="SSF109604">
    <property type="entry name" value="HD-domain/PDEase-like"/>
    <property type="match status" value="1"/>
</dbReference>
<dbReference type="InterPro" id="IPR052340">
    <property type="entry name" value="RNase_Y/CdgJ"/>
</dbReference>
<dbReference type="Pfam" id="PF08668">
    <property type="entry name" value="HDOD"/>
    <property type="match status" value="1"/>
</dbReference>
<dbReference type="Proteomes" id="UP000262878">
    <property type="component" value="Unassembled WGS sequence"/>
</dbReference>
<feature type="domain" description="HDOD" evidence="1">
    <location>
        <begin position="22"/>
        <end position="215"/>
    </location>
</feature>
<dbReference type="PROSITE" id="PS51833">
    <property type="entry name" value="HDOD"/>
    <property type="match status" value="1"/>
</dbReference>
<dbReference type="EMBL" id="DMUP01000110">
    <property type="protein sequence ID" value="HAR56123.1"/>
    <property type="molecule type" value="Genomic_DNA"/>
</dbReference>
<keyword evidence="2" id="KW-0418">Kinase</keyword>
<evidence type="ECO:0000313" key="2">
    <source>
        <dbReference type="EMBL" id="HAR56123.1"/>
    </source>
</evidence>
<reference evidence="2 3" key="1">
    <citation type="journal article" date="2018" name="Nat. Biotechnol.">
        <title>A standardized bacterial taxonomy based on genome phylogeny substantially revises the tree of life.</title>
        <authorList>
            <person name="Parks D.H."/>
            <person name="Chuvochina M."/>
            <person name="Waite D.W."/>
            <person name="Rinke C."/>
            <person name="Skarshewski A."/>
            <person name="Chaumeil P.A."/>
            <person name="Hugenholtz P."/>
        </authorList>
    </citation>
    <scope>NUCLEOTIDE SEQUENCE [LARGE SCALE GENOMIC DNA]</scope>
    <source>
        <strain evidence="2">UBA9360</strain>
    </source>
</reference>
<protein>
    <submittedName>
        <fullName evidence="2">Histidine kinase</fullName>
    </submittedName>
</protein>
<dbReference type="GO" id="GO:0016301">
    <property type="term" value="F:kinase activity"/>
    <property type="evidence" value="ECO:0007669"/>
    <property type="project" value="UniProtKB-KW"/>
</dbReference>
<gene>
    <name evidence="2" type="ORF">DCR58_04970</name>
</gene>
<dbReference type="PANTHER" id="PTHR33525">
    <property type="match status" value="1"/>
</dbReference>
<proteinExistence type="predicted"/>
<dbReference type="STRING" id="314276.OS145_04358"/>
<dbReference type="AlphaFoldDB" id="A0A348WNL1"/>
<sequence>MTATNALYLLIEDRIQRDQLKLPGLPETAERIREATINPDTNLHDLAAIIQHDTALSARLIRLANSAYLSGRARAESLMQALTRIGLRRIRTLVVAMAVEQVFNPQNDIVKKYADKFVRESRDIAAASVIVTQHLHERGYCNRLHQDVSLLAGMVCRIGVAPILKIADEFDDSFANPTFLNQTITHFDRSLGVSVLEHWRFAPNLIKVPYFFNRGRFEDLNDPLVANYCDIVHIASLLTGHSQPVEGAMTLAEYQQREIIPVQDFWEDETTQKRYQALRTSLS</sequence>
<dbReference type="PANTHER" id="PTHR33525:SF3">
    <property type="entry name" value="RIBONUCLEASE Y"/>
    <property type="match status" value="1"/>
</dbReference>
<accession>A0A348WNL1</accession>
<comment type="caution">
    <text evidence="2">The sequence shown here is derived from an EMBL/GenBank/DDBJ whole genome shotgun (WGS) entry which is preliminary data.</text>
</comment>
<keyword evidence="2" id="KW-0808">Transferase</keyword>
<evidence type="ECO:0000313" key="3">
    <source>
        <dbReference type="Proteomes" id="UP000262878"/>
    </source>
</evidence>
<organism evidence="2 3">
    <name type="scientific">Idiomarina baltica</name>
    <dbReference type="NCBI Taxonomy" id="190892"/>
    <lineage>
        <taxon>Bacteria</taxon>
        <taxon>Pseudomonadati</taxon>
        <taxon>Pseudomonadota</taxon>
        <taxon>Gammaproteobacteria</taxon>
        <taxon>Alteromonadales</taxon>
        <taxon>Idiomarinaceae</taxon>
        <taxon>Idiomarina</taxon>
    </lineage>
</organism>